<dbReference type="Gene3D" id="1.10.840.10">
    <property type="entry name" value="Ras guanine-nucleotide exchange factors catalytic domain"/>
    <property type="match status" value="1"/>
</dbReference>
<feature type="compositionally biased region" description="Polar residues" evidence="3">
    <location>
        <begin position="117"/>
        <end position="132"/>
    </location>
</feature>
<dbReference type="GO" id="GO:0005085">
    <property type="term" value="F:guanyl-nucleotide exchange factor activity"/>
    <property type="evidence" value="ECO:0007669"/>
    <property type="project" value="UniProtKB-KW"/>
</dbReference>
<feature type="region of interest" description="Disordered" evidence="3">
    <location>
        <begin position="277"/>
        <end position="361"/>
    </location>
</feature>
<feature type="compositionally biased region" description="Basic and acidic residues" evidence="3">
    <location>
        <begin position="718"/>
        <end position="737"/>
    </location>
</feature>
<evidence type="ECO:0000259" key="6">
    <source>
        <dbReference type="PROSITE" id="PS51650"/>
    </source>
</evidence>
<name>D2VJ65_NAEGR</name>
<dbReference type="Proteomes" id="UP000006671">
    <property type="component" value="Unassembled WGS sequence"/>
</dbReference>
<evidence type="ECO:0000256" key="1">
    <source>
        <dbReference type="PROSITE-ProRule" id="PRU00168"/>
    </source>
</evidence>
<dbReference type="SUPFAM" id="SSF48366">
    <property type="entry name" value="Ras GEF"/>
    <property type="match status" value="1"/>
</dbReference>
<feature type="compositionally biased region" description="Basic and acidic residues" evidence="3">
    <location>
        <begin position="1"/>
        <end position="13"/>
    </location>
</feature>
<feature type="domain" description="Ras-GEF" evidence="4">
    <location>
        <begin position="2254"/>
        <end position="2500"/>
    </location>
</feature>
<feature type="region of interest" description="Disordered" evidence="3">
    <location>
        <begin position="1"/>
        <end position="132"/>
    </location>
</feature>
<comment type="similarity">
    <text evidence="2">Belongs to the DOCK family.</text>
</comment>
<keyword evidence="8" id="KW-1185">Reference proteome</keyword>
<dbReference type="InParanoid" id="D2VJ65"/>
<dbReference type="PANTHER" id="PTHR23317">
    <property type="entry name" value="DEDICATOR OF CYTOKINESIS DOCK"/>
    <property type="match status" value="1"/>
</dbReference>
<feature type="compositionally biased region" description="Polar residues" evidence="3">
    <location>
        <begin position="448"/>
        <end position="467"/>
    </location>
</feature>
<feature type="region of interest" description="Disordered" evidence="3">
    <location>
        <begin position="439"/>
        <end position="490"/>
    </location>
</feature>
<feature type="compositionally biased region" description="Low complexity" evidence="3">
    <location>
        <begin position="288"/>
        <end position="336"/>
    </location>
</feature>
<dbReference type="KEGG" id="ngr:NAEGRDRAFT_58372"/>
<sequence length="2503" mass="286746">MDHHESSNVDEVNHSSITHHQPAVSNQEDEHQEGSTSSSSSSTNSSRRSSLSDDEEKQLDNTSQPQTITPPTSHDDSTTTTNNSNDNNNSTATIVDTKVEGSPSKSSSTHHKEASDDSSNNSVEQPQEAITTTIEEVNHHYDEPVSNNLNSSTTSTAEITNVDHDDHQQQEVSKVQSETIVEEQNTIIVEETPVGQVIIDSSQTSSTDVVQQEVVLDEPVSTNITQEETLVSRADSNSDAVVIEQQEVAVSITNDNTTTSNSTSFVADVAISVEQPTPRLNEEEEPVQQHTEVTSSSTSQTSVEHDTTSSASSSTSSTNNNNTVTTTTSGKLTITSYNGPLPPPPATPPPPMTEEEKRRQQKLMKMIASTLSDDTNGKSSEQKSPLPVNMQAMDPFSIEEIDQTQWMVLFNTGSLRNQTSRRILMRSSSMRIQQHSNSMLISSGGGSVNTSLNTLGSPSEQNALSPATGNSTNESSSNGTKTSPSKENSEHKGLLVKNFFRFLSYGGGYLQKVTKKSSDADTNLEEVVYFKFPHVRHCLQVFYKPFKILHYEANPYRMSPFKPQYAILNSEAPTNSTTVTTATQSTEHEDKSAKKNKKEQKKSEEEENQDTNDDDILPSMSKILDIEKAQAEKATEVQTSKDPEELFRATEQMGDFTESGLSKKLKNALSRSSNRDSIAASGSGKSSSAGSPAATNRDKRKSIWNNIFKTTAQNTESSTKKDDKEGKEGSETKKEVPTIDPNDPNFPRQMSFTSLVTNQQNLSEKEIANLQKKTGEKKAVDAFDEIDISKSLKKSLVEKAKELCAKRPLELLNELTAELQKTDSLSVDPQKKLNDIAELNRKNVQKDTKRLMGVLQPRYEYKPLHTTMCQRFPEIEYPVKKKFRFQLSCSDFIFMDSTELQNDLFTFSVAIYDAKYLKKVSEDYHFHMFTDEQLMKLPESLHNSLQKRGVARTEKRLFSVSSPNEEMFLVLFVNRVSNGPTKDTIKAHKKKEFSSEFLEKKDKLAFFRYPAFFGFVPLFKINEKKIELTSSILNFEQMFFVEGDYKNPLNVYSALKQKTKHHSVNATMKVYVELISDLQKYKLSKPSEDTGAGIGDSQLIYKQDSEDSGSINEDHSSYQTPNNYLGDDSTDVANVMEEEDEESEAERRNSVILNSGDFGKALFEEQMKILESISVNEIPWYKIRYPYMNLQNTLYVYPQGVKLEKANGKNILIEVIFRESDSTIPTLEELQKSNPVIINRFTSEKKHSEFSALEYDNKTPQFLDEIKLDIPAVSNKGNHLLFTFYHIDIDKKSNKLKYEFLDRKDDFGNSDRAILGYSFLDLTEKNKIYEADKAQAIYQLKHTDFQKQFFTGELRVYKELQPDYLTKSQTKGTLEKISDARFKLMAQLVSTINPRDDILKLFFASIHDLYSPETENKEKILEYICRSILMKFCDIDFSLFMPHLPIVMNILFELMSNISDLSIHSTDLRKGAERLIFEQVLVCLRGVYHLTKNHTRGNKFMASYTKYIFDEMNRGYPIYSVLTRVFTDYLEELTKILQEPTKHYFVTNNLTEHDPFRFSWFIFDVIIKSLTLCIKTDSLDCLTIKDSWYLNKSNDGYGWNDEHPLSQEYFVRKVKQLMHHFCSRTKKLLSSSGSGRQNIGLNSNRNLALFIRDLIPFIDREYYIDIVKHYMDCLSGDASTEALLRLKSEFVAILCDYDYFIPLNSLQLQEGNFMVRHLFDVFFATIETNNEKLMLKVGKYLLDLFCKIDFDSRYQDTSKRAAIAEIFLYFVDRYMDKEEYLTMFHNDELYILTSFCLLWVLRNLSEQRLIQWWTQAPLHVMINCISFLDYVVMSVHHLDYSSSIPKERKKGGQRNIRIETVLSVNYILSKITEKNVLNQIFENINVKYPIDKLLANKEEYVQVISKLEITRNTKTMTPVKSLLLRSISRLIFNMIFQLTMKDEFKVVSLIFQDCLHPFLTSFNHSLVCPDLYDLTIPKKDRVPYAQKRKVEQKWRWLLGACSLYTEELMGDKAIGESIQISKECMALLLEPFSYVLNFESEVDLEDEPEDVNVDIKRSTISSGTLKKLVEKFVGMLTLEGETELRGVFHSTFLNTFSSFTTARSLMNRLMGVYRSVIKNNTVRLYIEQAMNELLKEAFHALDNEAVALYAHYFEEIAQPIRKKQQEDGAKRVHPTLKKIRKTLVQNLLSFKKDESGSTSHHGQSNTVMIPKGVPIEKLKEPEISLNQWKIQKSKYINEGMPNPYNIQFNLLSWPATEIARQETIIDLKIFKKIEANEFYNSAWSDIKYKYELAPHISSLTDRVNNISYWVQTTILTESNTEIRKALFKKFVEIAKETYELNNYSAFFAIISGLQSVPVYRLKETRKVLSQDDANIFKIFDDLHANNRIKLRENLKNTIVNNNTPIVPFIGIFQTDLTFTSDGNPDEFNHPKNPNKKLINYQKRRIYYNTIQTVKDLQSCSNLYRLEPIPYLQYVLKEQIFEGIITNDDELHKKSLVIEPRKAQ</sequence>
<proteinExistence type="inferred from homology"/>
<dbReference type="OMA" id="QKRRIYY"/>
<feature type="compositionally biased region" description="Low complexity" evidence="3">
    <location>
        <begin position="574"/>
        <end position="585"/>
    </location>
</feature>
<protein>
    <submittedName>
        <fullName evidence="7">RasGEF domain-containing protein</fullName>
    </submittedName>
</protein>
<dbReference type="OrthoDB" id="546434at2759"/>
<evidence type="ECO:0000256" key="2">
    <source>
        <dbReference type="PROSITE-ProRule" id="PRU00983"/>
    </source>
</evidence>
<feature type="compositionally biased region" description="Low complexity" evidence="3">
    <location>
        <begin position="468"/>
        <end position="483"/>
    </location>
</feature>
<dbReference type="Gene3D" id="2.60.40.150">
    <property type="entry name" value="C2 domain"/>
    <property type="match status" value="1"/>
</dbReference>
<dbReference type="eggNOG" id="KOG1997">
    <property type="taxonomic scope" value="Eukaryota"/>
</dbReference>
<dbReference type="Pfam" id="PF00617">
    <property type="entry name" value="RasGEF"/>
    <property type="match status" value="1"/>
</dbReference>
<dbReference type="PROSITE" id="PS50009">
    <property type="entry name" value="RASGEF_CAT"/>
    <property type="match status" value="1"/>
</dbReference>
<reference evidence="7 8" key="1">
    <citation type="journal article" date="2010" name="Cell">
        <title>The genome of Naegleria gruberi illuminates early eukaryotic versatility.</title>
        <authorList>
            <person name="Fritz-Laylin L.K."/>
            <person name="Prochnik S.E."/>
            <person name="Ginger M.L."/>
            <person name="Dacks J.B."/>
            <person name="Carpenter M.L."/>
            <person name="Field M.C."/>
            <person name="Kuo A."/>
            <person name="Paredez A."/>
            <person name="Chapman J."/>
            <person name="Pham J."/>
            <person name="Shu S."/>
            <person name="Neupane R."/>
            <person name="Cipriano M."/>
            <person name="Mancuso J."/>
            <person name="Tu H."/>
            <person name="Salamov A."/>
            <person name="Lindquist E."/>
            <person name="Shapiro H."/>
            <person name="Lucas S."/>
            <person name="Grigoriev I.V."/>
            <person name="Cande W.Z."/>
            <person name="Fulton C."/>
            <person name="Rokhsar D.S."/>
            <person name="Dawson S.C."/>
        </authorList>
    </citation>
    <scope>NUCLEOTIDE SEQUENCE [LARGE SCALE GENOMIC DNA]</scope>
    <source>
        <strain evidence="7 8">NEG-M</strain>
    </source>
</reference>
<dbReference type="PANTHER" id="PTHR23317:SF76">
    <property type="entry name" value="LD20667P"/>
    <property type="match status" value="1"/>
</dbReference>
<evidence type="ECO:0000313" key="8">
    <source>
        <dbReference type="Proteomes" id="UP000006671"/>
    </source>
</evidence>
<evidence type="ECO:0000259" key="4">
    <source>
        <dbReference type="PROSITE" id="PS50009"/>
    </source>
</evidence>
<feature type="compositionally biased region" description="Polar residues" evidence="3">
    <location>
        <begin position="369"/>
        <end position="383"/>
    </location>
</feature>
<feature type="compositionally biased region" description="Low complexity" evidence="3">
    <location>
        <begin position="677"/>
        <end position="694"/>
    </location>
</feature>
<feature type="domain" description="C2 DOCK-type" evidence="6">
    <location>
        <begin position="1191"/>
        <end position="1389"/>
    </location>
</feature>
<evidence type="ECO:0000256" key="3">
    <source>
        <dbReference type="SAM" id="MobiDB-lite"/>
    </source>
</evidence>
<feature type="compositionally biased region" description="Pro residues" evidence="3">
    <location>
        <begin position="340"/>
        <end position="352"/>
    </location>
</feature>
<feature type="region of interest" description="Disordered" evidence="3">
    <location>
        <begin position="369"/>
        <end position="388"/>
    </location>
</feature>
<feature type="compositionally biased region" description="Acidic residues" evidence="3">
    <location>
        <begin position="605"/>
        <end position="616"/>
    </location>
</feature>
<dbReference type="CDD" id="cd00155">
    <property type="entry name" value="RasGEF"/>
    <property type="match status" value="1"/>
</dbReference>
<dbReference type="GO" id="GO:0007264">
    <property type="term" value="P:small GTPase-mediated signal transduction"/>
    <property type="evidence" value="ECO:0007669"/>
    <property type="project" value="InterPro"/>
</dbReference>
<dbReference type="InterPro" id="IPR023578">
    <property type="entry name" value="Ras_GEF_dom_sf"/>
</dbReference>
<feature type="compositionally biased region" description="Polar residues" evidence="3">
    <location>
        <begin position="703"/>
        <end position="715"/>
    </location>
</feature>
<feature type="compositionally biased region" description="Polar residues" evidence="3">
    <location>
        <begin position="14"/>
        <end position="26"/>
    </location>
</feature>
<feature type="domain" description="N-terminal Ras-GEF" evidence="5">
    <location>
        <begin position="2056"/>
        <end position="2180"/>
    </location>
</feature>
<dbReference type="InterPro" id="IPR001895">
    <property type="entry name" value="RASGEF_cat_dom"/>
</dbReference>
<dbReference type="InterPro" id="IPR027007">
    <property type="entry name" value="C2_DOCK-type_domain"/>
</dbReference>
<evidence type="ECO:0000313" key="7">
    <source>
        <dbReference type="EMBL" id="EFC43225.1"/>
    </source>
</evidence>
<dbReference type="SMART" id="SM00147">
    <property type="entry name" value="RasGEF"/>
    <property type="match status" value="1"/>
</dbReference>
<dbReference type="PROSITE" id="PS51650">
    <property type="entry name" value="C2_DOCK"/>
    <property type="match status" value="1"/>
</dbReference>
<organism evidence="8">
    <name type="scientific">Naegleria gruberi</name>
    <name type="common">Amoeba</name>
    <dbReference type="NCBI Taxonomy" id="5762"/>
    <lineage>
        <taxon>Eukaryota</taxon>
        <taxon>Discoba</taxon>
        <taxon>Heterolobosea</taxon>
        <taxon>Tetramitia</taxon>
        <taxon>Eutetramitia</taxon>
        <taxon>Vahlkampfiidae</taxon>
        <taxon>Naegleria</taxon>
    </lineage>
</organism>
<dbReference type="RefSeq" id="XP_002675969.1">
    <property type="nucleotide sequence ID" value="XM_002675923.1"/>
</dbReference>
<dbReference type="eggNOG" id="KOG3417">
    <property type="taxonomic scope" value="Eukaryota"/>
</dbReference>
<dbReference type="InterPro" id="IPR000651">
    <property type="entry name" value="Ras-like_Gua-exchang_fac_N"/>
</dbReference>
<dbReference type="Gene3D" id="1.20.870.10">
    <property type="entry name" value="Son of sevenless (SoS) protein Chain: S domain 1"/>
    <property type="match status" value="1"/>
</dbReference>
<dbReference type="PROSITE" id="PS50212">
    <property type="entry name" value="RASGEF_NTER"/>
    <property type="match status" value="1"/>
</dbReference>
<dbReference type="GeneID" id="8853205"/>
<gene>
    <name evidence="7" type="ORF">NAEGRDRAFT_58372</name>
</gene>
<dbReference type="EMBL" id="GG738875">
    <property type="protein sequence ID" value="EFC43225.1"/>
    <property type="molecule type" value="Genomic_DNA"/>
</dbReference>
<dbReference type="Pfam" id="PF14429">
    <property type="entry name" value="DOCK-C2"/>
    <property type="match status" value="1"/>
</dbReference>
<keyword evidence="1" id="KW-0344">Guanine-nucleotide releasing factor</keyword>
<evidence type="ECO:0000259" key="5">
    <source>
        <dbReference type="PROSITE" id="PS50212"/>
    </source>
</evidence>
<feature type="region of interest" description="Disordered" evidence="3">
    <location>
        <begin position="1105"/>
        <end position="1129"/>
    </location>
</feature>
<dbReference type="VEuPathDB" id="AmoebaDB:NAEGRDRAFT_58372"/>
<feature type="region of interest" description="Disordered" evidence="3">
    <location>
        <begin position="572"/>
        <end position="618"/>
    </location>
</feature>
<feature type="compositionally biased region" description="Low complexity" evidence="3">
    <location>
        <begin position="35"/>
        <end position="49"/>
    </location>
</feature>
<feature type="compositionally biased region" description="Low complexity" evidence="3">
    <location>
        <begin position="62"/>
        <end position="91"/>
    </location>
</feature>
<accession>D2VJ65</accession>
<dbReference type="InterPro" id="IPR036964">
    <property type="entry name" value="RASGEF_cat_dom_sf"/>
</dbReference>
<dbReference type="CDD" id="cd08679">
    <property type="entry name" value="C2_DOCK180_related"/>
    <property type="match status" value="1"/>
</dbReference>
<dbReference type="InterPro" id="IPR026791">
    <property type="entry name" value="DOCK"/>
</dbReference>
<feature type="region of interest" description="Disordered" evidence="3">
    <location>
        <begin position="667"/>
        <end position="746"/>
    </location>
</feature>
<dbReference type="InterPro" id="IPR035892">
    <property type="entry name" value="C2_domain_sf"/>
</dbReference>